<organism evidence="1 2">
    <name type="scientific">Porphyromonas catoniae ATCC 51270</name>
    <dbReference type="NCBI Taxonomy" id="887901"/>
    <lineage>
        <taxon>Bacteria</taxon>
        <taxon>Pseudomonadati</taxon>
        <taxon>Bacteroidota</taxon>
        <taxon>Bacteroidia</taxon>
        <taxon>Bacteroidales</taxon>
        <taxon>Porphyromonadaceae</taxon>
        <taxon>Porphyromonas</taxon>
    </lineage>
</organism>
<evidence type="ECO:0000313" key="2">
    <source>
        <dbReference type="Proteomes" id="UP000023482"/>
    </source>
</evidence>
<dbReference type="EMBL" id="JDFF01000025">
    <property type="protein sequence ID" value="EWC91304.1"/>
    <property type="molecule type" value="Genomic_DNA"/>
</dbReference>
<name>Z4WV44_9PORP</name>
<protein>
    <submittedName>
        <fullName evidence="1">Beta protein</fullName>
    </submittedName>
</protein>
<dbReference type="OrthoDB" id="7847670at2"/>
<reference evidence="1 2" key="1">
    <citation type="submission" date="2014-01" db="EMBL/GenBank/DDBJ databases">
        <authorList>
            <person name="Durkin A.S."/>
            <person name="McCorrison J."/>
            <person name="Torralba M."/>
            <person name="Gillis M."/>
            <person name="Haft D.H."/>
            <person name="Methe B."/>
            <person name="Sutton G."/>
            <person name="Nelson K.E."/>
        </authorList>
    </citation>
    <scope>NUCLEOTIDE SEQUENCE [LARGE SCALE GENOMIC DNA]</scope>
    <source>
        <strain evidence="1 2">ATCC 51270</strain>
    </source>
</reference>
<dbReference type="InterPro" id="IPR025683">
    <property type="entry name" value="Protein_beta"/>
</dbReference>
<evidence type="ECO:0000313" key="1">
    <source>
        <dbReference type="EMBL" id="EWC91304.1"/>
    </source>
</evidence>
<dbReference type="AlphaFoldDB" id="Z4WV44"/>
<proteinExistence type="predicted"/>
<sequence length="369" mass="42182">MSEKEKYCLIVKTGDSELRAIQNLSSESLSKTLPIVELTRGRARNIGTKELPQYAYPYDSKIKRIKEIFGGHRVALDVTSDVGLSSQEIDDLFNYEGGYKKWIELVRELRGAGLTLIPSILINNADENLEENVKSQIYALSSEFPEVMYRCSLESESFEYIDDVRLISECLSDENVLWVVLDCGWVPPASYGDPARICIERIKKIKEIAGDKKIKIVVCATTFPNNVSEIGDDVSDTIDLREIDLYEIVKGEHAEVIYGDYASINPIRNDQIRMTRGWIPRIDVALEREIYYYRERRGSREYSEVYTSVAKKVILDKRFSSVVESWGIHQIRNCAYGGAPSASPSFWISVRMNSHIEQQIHRLGLRDEQ</sequence>
<comment type="caution">
    <text evidence="1">The sequence shown here is derived from an EMBL/GenBank/DDBJ whole genome shotgun (WGS) entry which is preliminary data.</text>
</comment>
<dbReference type="Proteomes" id="UP000023482">
    <property type="component" value="Unassembled WGS sequence"/>
</dbReference>
<dbReference type="RefSeq" id="WP_081748434.1">
    <property type="nucleotide sequence ID" value="NZ_JDFF01000025.1"/>
</dbReference>
<gene>
    <name evidence="1" type="ORF">HMPREF0636_0061</name>
</gene>
<accession>Z4WV44</accession>
<dbReference type="Pfam" id="PF14350">
    <property type="entry name" value="Beta_protein"/>
    <property type="match status" value="1"/>
</dbReference>
<dbReference type="PATRIC" id="fig|887901.3.peg.1577"/>
<keyword evidence="2" id="KW-1185">Reference proteome</keyword>